<organism evidence="1 2">
    <name type="scientific">Entomobacter blattae</name>
    <dbReference type="NCBI Taxonomy" id="2762277"/>
    <lineage>
        <taxon>Bacteria</taxon>
        <taxon>Pseudomonadati</taxon>
        <taxon>Pseudomonadota</taxon>
        <taxon>Alphaproteobacteria</taxon>
        <taxon>Acetobacterales</taxon>
        <taxon>Acetobacteraceae</taxon>
        <taxon>Entomobacter</taxon>
    </lineage>
</organism>
<proteinExistence type="predicted"/>
<accession>A0A7H1NRZ4</accession>
<reference evidence="1 2" key="1">
    <citation type="submission" date="2020-08" db="EMBL/GenBank/DDBJ databases">
        <title>Complete genome sequence of Entomobacter blattae G55GP.</title>
        <authorList>
            <person name="Poehlein A."/>
            <person name="Guzman J."/>
            <person name="Daniel R."/>
            <person name="Vilcinskas A."/>
        </authorList>
    </citation>
    <scope>NUCLEOTIDE SEQUENCE [LARGE SCALE GENOMIC DNA]</scope>
    <source>
        <strain evidence="1 2">G55GP</strain>
    </source>
</reference>
<evidence type="ECO:0000313" key="2">
    <source>
        <dbReference type="Proteomes" id="UP000516349"/>
    </source>
</evidence>
<dbReference type="RefSeq" id="WP_203412805.1">
    <property type="nucleotide sequence ID" value="NZ_CP060244.1"/>
</dbReference>
<dbReference type="KEGG" id="ebla:JGUZn3_13280"/>
<dbReference type="AlphaFoldDB" id="A0A7H1NRZ4"/>
<dbReference type="EMBL" id="CP060244">
    <property type="protein sequence ID" value="QNT78554.1"/>
    <property type="molecule type" value="Genomic_DNA"/>
</dbReference>
<gene>
    <name evidence="1" type="ORF">JGUZn3_13280</name>
</gene>
<evidence type="ECO:0000313" key="1">
    <source>
        <dbReference type="EMBL" id="QNT78554.1"/>
    </source>
</evidence>
<dbReference type="Proteomes" id="UP000516349">
    <property type="component" value="Chromosome"/>
</dbReference>
<keyword evidence="2" id="KW-1185">Reference proteome</keyword>
<name>A0A7H1NRZ4_9PROT</name>
<protein>
    <submittedName>
        <fullName evidence="1">Uncharacterized protein</fullName>
    </submittedName>
</protein>
<sequence length="72" mass="7589">MCCIDCRLDNTGVGKAGNSRMVLTDGASLLNRIGPLAARILNRQVRLKRPKEIIGLPGDPSIAPNFSTAAGL</sequence>